<dbReference type="Proteomes" id="UP000550729">
    <property type="component" value="Unassembled WGS sequence"/>
</dbReference>
<sequence length="91" mass="9367">TAHSEKQDAAPTYKHGFGFHPLCAFVDHGSQGTGEPLATLLRPGNAGANTAADHITVTAAALAQLPRASGYRVGKSVLVRTDSAGGTHEFL</sequence>
<feature type="non-terminal residue" evidence="2">
    <location>
        <position position="1"/>
    </location>
</feature>
<organism evidence="2 3">
    <name type="scientific">Gordonia asplenii</name>
    <dbReference type="NCBI Taxonomy" id="2725283"/>
    <lineage>
        <taxon>Bacteria</taxon>
        <taxon>Bacillati</taxon>
        <taxon>Actinomycetota</taxon>
        <taxon>Actinomycetes</taxon>
        <taxon>Mycobacteriales</taxon>
        <taxon>Gordoniaceae</taxon>
        <taxon>Gordonia</taxon>
    </lineage>
</organism>
<feature type="domain" description="Transposase DDE" evidence="1">
    <location>
        <begin position="2"/>
        <end position="91"/>
    </location>
</feature>
<evidence type="ECO:0000313" key="2">
    <source>
        <dbReference type="EMBL" id="NMO05348.1"/>
    </source>
</evidence>
<dbReference type="EMBL" id="JABBNB010000123">
    <property type="protein sequence ID" value="NMO05348.1"/>
    <property type="molecule type" value="Genomic_DNA"/>
</dbReference>
<evidence type="ECO:0000259" key="1">
    <source>
        <dbReference type="Pfam" id="PF13701"/>
    </source>
</evidence>
<reference evidence="2 3" key="1">
    <citation type="submission" date="2020-04" db="EMBL/GenBank/DDBJ databases">
        <title>Gordonia sp. nov. TBRC 11910.</title>
        <authorList>
            <person name="Suriyachadkun C."/>
        </authorList>
    </citation>
    <scope>NUCLEOTIDE SEQUENCE [LARGE SCALE GENOMIC DNA]</scope>
    <source>
        <strain evidence="2 3">TBRC 11910</strain>
    </source>
</reference>
<accession>A0A848LCT5</accession>
<dbReference type="AlphaFoldDB" id="A0A848LCT5"/>
<keyword evidence="3" id="KW-1185">Reference proteome</keyword>
<dbReference type="InterPro" id="IPR025668">
    <property type="entry name" value="Tnp_DDE_dom"/>
</dbReference>
<dbReference type="Pfam" id="PF13701">
    <property type="entry name" value="DDE_Tnp_1_4"/>
    <property type="match status" value="1"/>
</dbReference>
<comment type="caution">
    <text evidence="2">The sequence shown here is derived from an EMBL/GenBank/DDBJ whole genome shotgun (WGS) entry which is preliminary data.</text>
</comment>
<feature type="non-terminal residue" evidence="2">
    <location>
        <position position="91"/>
    </location>
</feature>
<evidence type="ECO:0000313" key="3">
    <source>
        <dbReference type="Proteomes" id="UP000550729"/>
    </source>
</evidence>
<gene>
    <name evidence="2" type="ORF">HH308_29450</name>
</gene>
<name>A0A848LCT5_9ACTN</name>
<dbReference type="RefSeq" id="WP_211188992.1">
    <property type="nucleotide sequence ID" value="NZ_JABBNB010000123.1"/>
</dbReference>
<proteinExistence type="predicted"/>
<protein>
    <submittedName>
        <fullName evidence="2">IS1380 family transposase</fullName>
    </submittedName>
</protein>